<dbReference type="GO" id="GO:0043565">
    <property type="term" value="F:sequence-specific DNA binding"/>
    <property type="evidence" value="ECO:0007669"/>
    <property type="project" value="TreeGrafter"/>
</dbReference>
<dbReference type="PANTHER" id="PTHR30537:SF74">
    <property type="entry name" value="HTH-TYPE TRANSCRIPTIONAL REGULATOR TRPI"/>
    <property type="match status" value="1"/>
</dbReference>
<dbReference type="PRINTS" id="PR00039">
    <property type="entry name" value="HTHLYSR"/>
</dbReference>
<evidence type="ECO:0000313" key="6">
    <source>
        <dbReference type="EMBL" id="QEE22846.1"/>
    </source>
</evidence>
<dbReference type="AlphaFoldDB" id="A0A5B9DUM5"/>
<reference evidence="6 7" key="1">
    <citation type="journal article" date="2015" name="Int. J. Syst. Evol. Microbiol.">
        <title>Youhaiella tibetensis gen. nov., sp. nov., isolated from subsurface sediment.</title>
        <authorList>
            <person name="Wang Y.X."/>
            <person name="Huang F.Q."/>
            <person name="Nogi Y."/>
            <person name="Pang S.J."/>
            <person name="Wang P.K."/>
            <person name="Lv J."/>
        </authorList>
    </citation>
    <scope>NUCLEOTIDE SEQUENCE [LARGE SCALE GENOMIC DNA]</scope>
    <source>
        <strain evidence="7">fig4</strain>
    </source>
</reference>
<dbReference type="GO" id="GO:0006351">
    <property type="term" value="P:DNA-templated transcription"/>
    <property type="evidence" value="ECO:0007669"/>
    <property type="project" value="TreeGrafter"/>
</dbReference>
<dbReference type="InterPro" id="IPR005119">
    <property type="entry name" value="LysR_subst-bd"/>
</dbReference>
<evidence type="ECO:0000259" key="5">
    <source>
        <dbReference type="PROSITE" id="PS50931"/>
    </source>
</evidence>
<dbReference type="InterPro" id="IPR036388">
    <property type="entry name" value="WH-like_DNA-bd_sf"/>
</dbReference>
<gene>
    <name evidence="6" type="ORF">FNA67_17865</name>
</gene>
<dbReference type="InterPro" id="IPR058163">
    <property type="entry name" value="LysR-type_TF_proteobact-type"/>
</dbReference>
<keyword evidence="7" id="KW-1185">Reference proteome</keyword>
<dbReference type="GO" id="GO:0003700">
    <property type="term" value="F:DNA-binding transcription factor activity"/>
    <property type="evidence" value="ECO:0007669"/>
    <property type="project" value="InterPro"/>
</dbReference>
<dbReference type="OrthoDB" id="9807765at2"/>
<evidence type="ECO:0000256" key="1">
    <source>
        <dbReference type="ARBA" id="ARBA00009437"/>
    </source>
</evidence>
<dbReference type="InterPro" id="IPR036390">
    <property type="entry name" value="WH_DNA-bd_sf"/>
</dbReference>
<protein>
    <submittedName>
        <fullName evidence="6">LysR family transcriptional regulator</fullName>
    </submittedName>
</protein>
<dbReference type="FunFam" id="1.10.10.10:FF:000001">
    <property type="entry name" value="LysR family transcriptional regulator"/>
    <property type="match status" value="1"/>
</dbReference>
<evidence type="ECO:0000256" key="4">
    <source>
        <dbReference type="ARBA" id="ARBA00023163"/>
    </source>
</evidence>
<comment type="similarity">
    <text evidence="1">Belongs to the LysR transcriptional regulatory family.</text>
</comment>
<dbReference type="PANTHER" id="PTHR30537">
    <property type="entry name" value="HTH-TYPE TRANSCRIPTIONAL REGULATOR"/>
    <property type="match status" value="1"/>
</dbReference>
<dbReference type="KEGG" id="yti:FNA67_17865"/>
<evidence type="ECO:0000256" key="2">
    <source>
        <dbReference type="ARBA" id="ARBA00023015"/>
    </source>
</evidence>
<dbReference type="SUPFAM" id="SSF46785">
    <property type="entry name" value="Winged helix' DNA-binding domain"/>
    <property type="match status" value="1"/>
</dbReference>
<keyword evidence="4" id="KW-0804">Transcription</keyword>
<evidence type="ECO:0000256" key="3">
    <source>
        <dbReference type="ARBA" id="ARBA00023125"/>
    </source>
</evidence>
<sequence length="309" mass="34208">MDRTSLPPLATLQAFCAIARTGGFGKAAQELHLTQTAISHQIAQLEEWVGARLFDRGRRGAVPTALGQRLLPEITRALSGLETALWSARSQATSPSLSLSVTPEFFTQWLSARLPEFYEAYPRVEMRMTVSYRVPDLSPGGTDLAIWLGTAGPEVMSEPFWRDEEFVVCSPELARRLPKRQALRAAPLLSYSGARHTALDWLRWYEQGLALPEDADTAAFTREMQRAIVDGPDYAAFPEMLEACRQGAGFALVRSSLVEDDLERGTLVRCFVESMPAAVNYALNYRPGALDAPAARCFRDWLLASARTP</sequence>
<dbReference type="Gene3D" id="1.10.10.10">
    <property type="entry name" value="Winged helix-like DNA-binding domain superfamily/Winged helix DNA-binding domain"/>
    <property type="match status" value="1"/>
</dbReference>
<proteinExistence type="inferred from homology"/>
<dbReference type="Gene3D" id="3.40.190.10">
    <property type="entry name" value="Periplasmic binding protein-like II"/>
    <property type="match status" value="2"/>
</dbReference>
<keyword evidence="3" id="KW-0238">DNA-binding</keyword>
<accession>A0A5B9DUM5</accession>
<dbReference type="Proteomes" id="UP000321062">
    <property type="component" value="Chromosome"/>
</dbReference>
<organism evidence="6 7">
    <name type="scientific">Paradevosia tibetensis</name>
    <dbReference type="NCBI Taxonomy" id="1447062"/>
    <lineage>
        <taxon>Bacteria</taxon>
        <taxon>Pseudomonadati</taxon>
        <taxon>Pseudomonadota</taxon>
        <taxon>Alphaproteobacteria</taxon>
        <taxon>Hyphomicrobiales</taxon>
        <taxon>Devosiaceae</taxon>
        <taxon>Paradevosia</taxon>
    </lineage>
</organism>
<dbReference type="EMBL" id="CP041690">
    <property type="protein sequence ID" value="QEE22846.1"/>
    <property type="molecule type" value="Genomic_DNA"/>
</dbReference>
<evidence type="ECO:0000313" key="7">
    <source>
        <dbReference type="Proteomes" id="UP000321062"/>
    </source>
</evidence>
<dbReference type="InterPro" id="IPR000847">
    <property type="entry name" value="LysR_HTH_N"/>
</dbReference>
<feature type="domain" description="HTH lysR-type" evidence="5">
    <location>
        <begin position="7"/>
        <end position="64"/>
    </location>
</feature>
<dbReference type="Pfam" id="PF00126">
    <property type="entry name" value="HTH_1"/>
    <property type="match status" value="1"/>
</dbReference>
<name>A0A5B9DUM5_9HYPH</name>
<dbReference type="PROSITE" id="PS50931">
    <property type="entry name" value="HTH_LYSR"/>
    <property type="match status" value="1"/>
</dbReference>
<dbReference type="SUPFAM" id="SSF53850">
    <property type="entry name" value="Periplasmic binding protein-like II"/>
    <property type="match status" value="1"/>
</dbReference>
<keyword evidence="2" id="KW-0805">Transcription regulation</keyword>
<dbReference type="Pfam" id="PF03466">
    <property type="entry name" value="LysR_substrate"/>
    <property type="match status" value="1"/>
</dbReference>